<feature type="region of interest" description="Disordered" evidence="2">
    <location>
        <begin position="470"/>
        <end position="490"/>
    </location>
</feature>
<dbReference type="InParanoid" id="D7G7M0"/>
<evidence type="ECO:0000256" key="2">
    <source>
        <dbReference type="SAM" id="MobiDB-lite"/>
    </source>
</evidence>
<feature type="chain" id="PRO_5003096227" evidence="3">
    <location>
        <begin position="19"/>
        <end position="527"/>
    </location>
</feature>
<feature type="compositionally biased region" description="Basic and acidic residues" evidence="2">
    <location>
        <begin position="365"/>
        <end position="406"/>
    </location>
</feature>
<sequence length="527" mass="57996">MLLSPAGALRAMLVLCGALGLQQIRHRPPVFERGTSTAIIPYNKDVLPQTRATARLHGDSCWEKTQTPQPQGWRVARGGFSFAVHSSSPSGTEDELSDGSSRRRQARNSEKNRAGRNNSRSSSLESPQQSPPLEVLHQNEHFAVVSKPPGMHCHRPEFGSRDPDFVMQKARDQLGRRVFLPHRLDRATSGCLLVGFSSQAAKVLHQTLAQPDSSKTYVAIVRGSGGAFVGKGWFTVDRPIKDEKKILREASTRFLFVRGGNDPDPRCCLVLAQPSTGRFHQIRRHLNGLSHPIVGDSVHGDCRFNREVADHRNSAPAGRLMLHCLRLSLPTLPDAVSQALKHATGGILSPETAPDKDTMTNHYCERERKSERGHNARAGQERGERRSRKREDGHGNTRGVDGREGRAFGSVSEEVQAPVETEKAASNTGDPYPKPRSEFDSTRTPPASAPRQEISTEPFVPTLAEISAAISPSVGKKESSTGGCRPRPIDGEAQEELVGEGFHVYAEPPDDMMMFLRGMSWWEEGLF</sequence>
<dbReference type="Gene3D" id="3.30.2350.10">
    <property type="entry name" value="Pseudouridine synthase"/>
    <property type="match status" value="1"/>
</dbReference>
<dbReference type="GO" id="GO:0003723">
    <property type="term" value="F:RNA binding"/>
    <property type="evidence" value="ECO:0007669"/>
    <property type="project" value="InterPro"/>
</dbReference>
<dbReference type="GO" id="GO:0009982">
    <property type="term" value="F:pseudouridine synthase activity"/>
    <property type="evidence" value="ECO:0007669"/>
    <property type="project" value="InterPro"/>
</dbReference>
<dbReference type="GO" id="GO:0000455">
    <property type="term" value="P:enzyme-directed rRNA pseudouridine synthesis"/>
    <property type="evidence" value="ECO:0007669"/>
    <property type="project" value="TreeGrafter"/>
</dbReference>
<keyword evidence="6" id="KW-1185">Reference proteome</keyword>
<evidence type="ECO:0000259" key="4">
    <source>
        <dbReference type="Pfam" id="PF00849"/>
    </source>
</evidence>
<dbReference type="InterPro" id="IPR050188">
    <property type="entry name" value="RluA_PseudoU_synthase"/>
</dbReference>
<feature type="signal peptide" evidence="3">
    <location>
        <begin position="1"/>
        <end position="18"/>
    </location>
</feature>
<feature type="domain" description="Pseudouridine synthase RsuA/RluA-like" evidence="4">
    <location>
        <begin position="141"/>
        <end position="287"/>
    </location>
</feature>
<reference evidence="5 6" key="1">
    <citation type="journal article" date="2010" name="Nature">
        <title>The Ectocarpus genome and the independent evolution of multicellularity in brown algae.</title>
        <authorList>
            <person name="Cock J.M."/>
            <person name="Sterck L."/>
            <person name="Rouze P."/>
            <person name="Scornet D."/>
            <person name="Allen A.E."/>
            <person name="Amoutzias G."/>
            <person name="Anthouard V."/>
            <person name="Artiguenave F."/>
            <person name="Aury J.M."/>
            <person name="Badger J.H."/>
            <person name="Beszteri B."/>
            <person name="Billiau K."/>
            <person name="Bonnet E."/>
            <person name="Bothwell J.H."/>
            <person name="Bowler C."/>
            <person name="Boyen C."/>
            <person name="Brownlee C."/>
            <person name="Carrano C.J."/>
            <person name="Charrier B."/>
            <person name="Cho G.Y."/>
            <person name="Coelho S.M."/>
            <person name="Collen J."/>
            <person name="Corre E."/>
            <person name="Da Silva C."/>
            <person name="Delage L."/>
            <person name="Delaroque N."/>
            <person name="Dittami S.M."/>
            <person name="Doulbeau S."/>
            <person name="Elias M."/>
            <person name="Farnham G."/>
            <person name="Gachon C.M."/>
            <person name="Gschloessl B."/>
            <person name="Heesch S."/>
            <person name="Jabbari K."/>
            <person name="Jubin C."/>
            <person name="Kawai H."/>
            <person name="Kimura K."/>
            <person name="Kloareg B."/>
            <person name="Kupper F.C."/>
            <person name="Lang D."/>
            <person name="Le Bail A."/>
            <person name="Leblanc C."/>
            <person name="Lerouge P."/>
            <person name="Lohr M."/>
            <person name="Lopez P.J."/>
            <person name="Martens C."/>
            <person name="Maumus F."/>
            <person name="Michel G."/>
            <person name="Miranda-Saavedra D."/>
            <person name="Morales J."/>
            <person name="Moreau H."/>
            <person name="Motomura T."/>
            <person name="Nagasato C."/>
            <person name="Napoli C.A."/>
            <person name="Nelson D.R."/>
            <person name="Nyvall-Collen P."/>
            <person name="Peters A.F."/>
            <person name="Pommier C."/>
            <person name="Potin P."/>
            <person name="Poulain J."/>
            <person name="Quesneville H."/>
            <person name="Read B."/>
            <person name="Rensing S.A."/>
            <person name="Ritter A."/>
            <person name="Rousvoal S."/>
            <person name="Samanta M."/>
            <person name="Samson G."/>
            <person name="Schroeder D.C."/>
            <person name="Segurens B."/>
            <person name="Strittmatter M."/>
            <person name="Tonon T."/>
            <person name="Tregear J.W."/>
            <person name="Valentin K."/>
            <person name="von Dassow P."/>
            <person name="Yamagishi T."/>
            <person name="Van de Peer Y."/>
            <person name="Wincker P."/>
        </authorList>
    </citation>
    <scope>NUCLEOTIDE SEQUENCE [LARGE SCALE GENOMIC DNA]</scope>
    <source>
        <strain evidence="6">Ec32 / CCAP1310/4</strain>
    </source>
</reference>
<feature type="compositionally biased region" description="Low complexity" evidence="2">
    <location>
        <begin position="116"/>
        <end position="132"/>
    </location>
</feature>
<evidence type="ECO:0000313" key="5">
    <source>
        <dbReference type="EMBL" id="CBJ27759.1"/>
    </source>
</evidence>
<evidence type="ECO:0000256" key="1">
    <source>
        <dbReference type="ARBA" id="ARBA00010876"/>
    </source>
</evidence>
<dbReference type="SUPFAM" id="SSF55120">
    <property type="entry name" value="Pseudouridine synthase"/>
    <property type="match status" value="1"/>
</dbReference>
<dbReference type="Proteomes" id="UP000002630">
    <property type="component" value="Linkage Group LG21"/>
</dbReference>
<dbReference type="OrthoDB" id="424794at2759"/>
<dbReference type="EMBL" id="FN649075">
    <property type="protein sequence ID" value="CBJ27759.1"/>
    <property type="molecule type" value="Genomic_DNA"/>
</dbReference>
<keyword evidence="3" id="KW-0732">Signal</keyword>
<feature type="region of interest" description="Disordered" evidence="2">
    <location>
        <begin position="83"/>
        <end position="132"/>
    </location>
</feature>
<organism evidence="5 6">
    <name type="scientific">Ectocarpus siliculosus</name>
    <name type="common">Brown alga</name>
    <name type="synonym">Conferva siliculosa</name>
    <dbReference type="NCBI Taxonomy" id="2880"/>
    <lineage>
        <taxon>Eukaryota</taxon>
        <taxon>Sar</taxon>
        <taxon>Stramenopiles</taxon>
        <taxon>Ochrophyta</taxon>
        <taxon>PX clade</taxon>
        <taxon>Phaeophyceae</taxon>
        <taxon>Ectocarpales</taxon>
        <taxon>Ectocarpaceae</taxon>
        <taxon>Ectocarpus</taxon>
    </lineage>
</organism>
<dbReference type="eggNOG" id="KOG1919">
    <property type="taxonomic scope" value="Eukaryota"/>
</dbReference>
<dbReference type="STRING" id="2880.D7G7M0"/>
<gene>
    <name evidence="5" type="primary">RPUS</name>
    <name evidence="5" type="ORF">Esi_0084_0058</name>
</gene>
<proteinExistence type="inferred from homology"/>
<protein>
    <submittedName>
        <fullName evidence="5">RNA pseudouridylate synthase domain-containing protein</fullName>
    </submittedName>
</protein>
<comment type="similarity">
    <text evidence="1">Belongs to the pseudouridine synthase RluA family.</text>
</comment>
<evidence type="ECO:0000256" key="3">
    <source>
        <dbReference type="SAM" id="SignalP"/>
    </source>
</evidence>
<dbReference type="PANTHER" id="PTHR21600:SF87">
    <property type="entry name" value="RNA PSEUDOURIDYLATE SYNTHASE DOMAIN-CONTAINING PROTEIN 1"/>
    <property type="match status" value="1"/>
</dbReference>
<feature type="region of interest" description="Disordered" evidence="2">
    <location>
        <begin position="365"/>
        <end position="458"/>
    </location>
</feature>
<accession>D7G7M0</accession>
<dbReference type="EMBL" id="FN649746">
    <property type="protein sequence ID" value="CBJ27759.1"/>
    <property type="molecule type" value="Genomic_DNA"/>
</dbReference>
<dbReference type="AlphaFoldDB" id="D7G7M0"/>
<dbReference type="InterPro" id="IPR006145">
    <property type="entry name" value="PsdUridine_synth_RsuA/RluA"/>
</dbReference>
<dbReference type="Pfam" id="PF00849">
    <property type="entry name" value="PseudoU_synth_2"/>
    <property type="match status" value="1"/>
</dbReference>
<name>D7G7M0_ECTSI</name>
<dbReference type="PANTHER" id="PTHR21600">
    <property type="entry name" value="MITOCHONDRIAL RNA PSEUDOURIDINE SYNTHASE"/>
    <property type="match status" value="1"/>
</dbReference>
<dbReference type="InterPro" id="IPR020103">
    <property type="entry name" value="PsdUridine_synth_cat_dom_sf"/>
</dbReference>
<evidence type="ECO:0000313" key="6">
    <source>
        <dbReference type="Proteomes" id="UP000002630"/>
    </source>
</evidence>